<evidence type="ECO:0000313" key="2">
    <source>
        <dbReference type="Proteomes" id="UP001621713"/>
    </source>
</evidence>
<dbReference type="EMBL" id="JAZHOJ010000030">
    <property type="protein sequence ID" value="MFK7004569.1"/>
    <property type="molecule type" value="Genomic_DNA"/>
</dbReference>
<reference evidence="1 2" key="1">
    <citation type="submission" date="2024-02" db="EMBL/GenBank/DDBJ databases">
        <title>Comparative Genomic Analysis of Flavobacterium Species Causing Columnaris Disease of Freshwater Fish in Thailand: Insights into Virulence and Resistance Mechanisms.</title>
        <authorList>
            <person name="Nguyen D."/>
            <person name="Chokmangmeepisarn P."/>
            <person name="Khianchaikhan K."/>
            <person name="Morishita M."/>
            <person name="Bunnoy A."/>
            <person name="Rodkhum C."/>
        </authorList>
    </citation>
    <scope>NUCLEOTIDE SEQUENCE [LARGE SCALE GENOMIC DNA]</scope>
    <source>
        <strain evidence="1 2">PCBSB2203</strain>
    </source>
</reference>
<evidence type="ECO:0000313" key="1">
    <source>
        <dbReference type="EMBL" id="MFK7004569.1"/>
    </source>
</evidence>
<dbReference type="RefSeq" id="WP_088466766.1">
    <property type="nucleotide sequence ID" value="NZ_JAZHOJ010000030.1"/>
</dbReference>
<keyword evidence="2" id="KW-1185">Reference proteome</keyword>
<protein>
    <recommendedName>
        <fullName evidence="3">DUF4468 domain-containing protein</fullName>
    </recommendedName>
</protein>
<proteinExistence type="predicted"/>
<gene>
    <name evidence="1" type="ORF">V3467_12010</name>
</gene>
<comment type="caution">
    <text evidence="1">The sequence shown here is derived from an EMBL/GenBank/DDBJ whole genome shotgun (WGS) entry which is preliminary data.</text>
</comment>
<evidence type="ECO:0008006" key="3">
    <source>
        <dbReference type="Google" id="ProtNLM"/>
    </source>
</evidence>
<accession>A0ABW8PJ20</accession>
<organism evidence="1 2">
    <name type="scientific">Flavobacterium covae</name>
    <dbReference type="NCBI Taxonomy" id="2906076"/>
    <lineage>
        <taxon>Bacteria</taxon>
        <taxon>Pseudomonadati</taxon>
        <taxon>Bacteroidota</taxon>
        <taxon>Flavobacteriia</taxon>
        <taxon>Flavobacteriales</taxon>
        <taxon>Flavobacteriaceae</taxon>
        <taxon>Flavobacterium</taxon>
    </lineage>
</organism>
<sequence length="191" mass="22921">MNKHIHFLLILFITKFCYSQSENELIKKIDSIAEIKGKYGISEGSINSTIEIVPSKKNKKSKIFNGQGGHSTTTYINYLDEEYYKTLSNEQKRKYIRKFELIKGKYHQAISYENSYNENIWSEFYYQNNQLFYIKIKTIRNEANKKDEIEYFEYSIEKLQDAKSIKNKFLFDVQSWIKEKNQEILKFFNSN</sequence>
<dbReference type="Proteomes" id="UP001621713">
    <property type="component" value="Unassembled WGS sequence"/>
</dbReference>
<name>A0ABW8PJ20_9FLAO</name>